<evidence type="ECO:0008006" key="4">
    <source>
        <dbReference type="Google" id="ProtNLM"/>
    </source>
</evidence>
<evidence type="ECO:0000313" key="3">
    <source>
        <dbReference type="Proteomes" id="UP001491310"/>
    </source>
</evidence>
<name>A0ABR2YJP1_9CHLO</name>
<reference evidence="2 3" key="1">
    <citation type="journal article" date="2024" name="Nat. Commun.">
        <title>Phylogenomics reveals the evolutionary origins of lichenization in chlorophyte algae.</title>
        <authorList>
            <person name="Puginier C."/>
            <person name="Libourel C."/>
            <person name="Otte J."/>
            <person name="Skaloud P."/>
            <person name="Haon M."/>
            <person name="Grisel S."/>
            <person name="Petersen M."/>
            <person name="Berrin J.G."/>
            <person name="Delaux P.M."/>
            <person name="Dal Grande F."/>
            <person name="Keller J."/>
        </authorList>
    </citation>
    <scope>NUCLEOTIDE SEQUENCE [LARGE SCALE GENOMIC DNA]</scope>
    <source>
        <strain evidence="2 3">SAG 216-7</strain>
    </source>
</reference>
<dbReference type="InterPro" id="IPR013730">
    <property type="entry name" value="Fyv7/TAP26"/>
</dbReference>
<feature type="region of interest" description="Disordered" evidence="1">
    <location>
        <begin position="50"/>
        <end position="196"/>
    </location>
</feature>
<evidence type="ECO:0000313" key="2">
    <source>
        <dbReference type="EMBL" id="KAK9906685.1"/>
    </source>
</evidence>
<feature type="region of interest" description="Disordered" evidence="1">
    <location>
        <begin position="230"/>
        <end position="252"/>
    </location>
</feature>
<feature type="compositionally biased region" description="Low complexity" evidence="1">
    <location>
        <begin position="153"/>
        <end position="164"/>
    </location>
</feature>
<feature type="compositionally biased region" description="Basic residues" evidence="1">
    <location>
        <begin position="184"/>
        <end position="193"/>
    </location>
</feature>
<dbReference type="PANTHER" id="PTHR15657:SF1">
    <property type="entry name" value="THYROID TRANSCRIPTION FACTOR 1-ASSOCIATED PROTEIN 26"/>
    <property type="match status" value="1"/>
</dbReference>
<feature type="compositionally biased region" description="Polar residues" evidence="1">
    <location>
        <begin position="135"/>
        <end position="152"/>
    </location>
</feature>
<comment type="caution">
    <text evidence="2">The sequence shown here is derived from an EMBL/GenBank/DDBJ whole genome shotgun (WGS) entry which is preliminary data.</text>
</comment>
<gene>
    <name evidence="2" type="ORF">WJX75_006136</name>
</gene>
<dbReference type="Proteomes" id="UP001491310">
    <property type="component" value="Unassembled WGS sequence"/>
</dbReference>
<evidence type="ECO:0000256" key="1">
    <source>
        <dbReference type="SAM" id="MobiDB-lite"/>
    </source>
</evidence>
<sequence>MKKPKLRQGLSLERFAHAKTASYDKQKAKEKAFALNAKKVNKYRKLKQRLAKEGRLVPLARPIVEDDSDEEMPSQKAPKSNEDSRPHGSQGGAALQELDRIRSRAGPVPDEEGDLSDGSDVIGEEIDEDEGEQQSRGAQQGRSTHDQGSLQRSAGASAAGPPGSEKIAGESRQGEEGIAGKASLHGKHHRSKPLSRVQRIAAEVQARKDAEAKARKVRRAGIEAHKARVVEAEKQRKQKTKLLRKRTRHGQPVMRYRMDKLLDQLQAEAQQS</sequence>
<accession>A0ABR2YJP1</accession>
<proteinExistence type="predicted"/>
<feature type="compositionally biased region" description="Basic residues" evidence="1">
    <location>
        <begin position="236"/>
        <end position="249"/>
    </location>
</feature>
<dbReference type="PANTHER" id="PTHR15657">
    <property type="entry name" value="THYROID TRANSCRIPTION FACTOR 1-ASSOCIATED PROTEIN 26"/>
    <property type="match status" value="1"/>
</dbReference>
<protein>
    <recommendedName>
        <fullName evidence="4">rRNA-processing protein FYV7</fullName>
    </recommendedName>
</protein>
<organism evidence="2 3">
    <name type="scientific">Coccomyxa subellipsoidea</name>
    <dbReference type="NCBI Taxonomy" id="248742"/>
    <lineage>
        <taxon>Eukaryota</taxon>
        <taxon>Viridiplantae</taxon>
        <taxon>Chlorophyta</taxon>
        <taxon>core chlorophytes</taxon>
        <taxon>Trebouxiophyceae</taxon>
        <taxon>Trebouxiophyceae incertae sedis</taxon>
        <taxon>Coccomyxaceae</taxon>
        <taxon>Coccomyxa</taxon>
    </lineage>
</organism>
<feature type="compositionally biased region" description="Acidic residues" evidence="1">
    <location>
        <begin position="109"/>
        <end position="132"/>
    </location>
</feature>
<dbReference type="Pfam" id="PF08524">
    <property type="entry name" value="rRNA_processing"/>
    <property type="match status" value="1"/>
</dbReference>
<keyword evidence="3" id="KW-1185">Reference proteome</keyword>
<dbReference type="EMBL" id="JALJOT010000010">
    <property type="protein sequence ID" value="KAK9906685.1"/>
    <property type="molecule type" value="Genomic_DNA"/>
</dbReference>